<accession>A0A2I0ANC1</accession>
<sequence length="83" mass="9203">MGSSILDALRETDRGKTRSGLPEAPTTLFDDSGRGLQEEGWKFELPGGNDLFIIVFSFVFITTVMFATTYVVWKAGGIHFNEL</sequence>
<dbReference type="OrthoDB" id="1938146at2759"/>
<feature type="transmembrane region" description="Helical" evidence="2">
    <location>
        <begin position="51"/>
        <end position="73"/>
    </location>
</feature>
<reference evidence="3 4" key="1">
    <citation type="journal article" date="2017" name="Nature">
        <title>The Apostasia genome and the evolution of orchids.</title>
        <authorList>
            <person name="Zhang G.Q."/>
            <person name="Liu K.W."/>
            <person name="Li Z."/>
            <person name="Lohaus R."/>
            <person name="Hsiao Y.Y."/>
            <person name="Niu S.C."/>
            <person name="Wang J.Y."/>
            <person name="Lin Y.C."/>
            <person name="Xu Q."/>
            <person name="Chen L.J."/>
            <person name="Yoshida K."/>
            <person name="Fujiwara S."/>
            <person name="Wang Z.W."/>
            <person name="Zhang Y.Q."/>
            <person name="Mitsuda N."/>
            <person name="Wang M."/>
            <person name="Liu G.H."/>
            <person name="Pecoraro L."/>
            <person name="Huang H.X."/>
            <person name="Xiao X.J."/>
            <person name="Lin M."/>
            <person name="Wu X.Y."/>
            <person name="Wu W.L."/>
            <person name="Chen Y.Y."/>
            <person name="Chang S.B."/>
            <person name="Sakamoto S."/>
            <person name="Ohme-Takagi M."/>
            <person name="Yagi M."/>
            <person name="Zeng S.J."/>
            <person name="Shen C.Y."/>
            <person name="Yeh C.M."/>
            <person name="Luo Y.B."/>
            <person name="Tsai W.C."/>
            <person name="Van de Peer Y."/>
            <person name="Liu Z.J."/>
        </authorList>
    </citation>
    <scope>NUCLEOTIDE SEQUENCE [LARGE SCALE GENOMIC DNA]</scope>
    <source>
        <strain evidence="4">cv. Shenzhen</strain>
        <tissue evidence="3">Stem</tissue>
    </source>
</reference>
<keyword evidence="2" id="KW-0472">Membrane</keyword>
<evidence type="ECO:0000313" key="3">
    <source>
        <dbReference type="EMBL" id="PKA57060.1"/>
    </source>
</evidence>
<name>A0A2I0ANC1_9ASPA</name>
<protein>
    <submittedName>
        <fullName evidence="3">Uncharacterized protein</fullName>
    </submittedName>
</protein>
<dbReference type="PANTHER" id="PTHR37233">
    <property type="entry name" value="TRANSMEMBRANE PROTEIN"/>
    <property type="match status" value="1"/>
</dbReference>
<keyword evidence="2" id="KW-0812">Transmembrane</keyword>
<dbReference type="PANTHER" id="PTHR37233:SF2">
    <property type="entry name" value="TRANSMEMBRANE PROTEIN"/>
    <property type="match status" value="1"/>
</dbReference>
<dbReference type="AlphaFoldDB" id="A0A2I0ANC1"/>
<dbReference type="Proteomes" id="UP000236161">
    <property type="component" value="Unassembled WGS sequence"/>
</dbReference>
<organism evidence="3 4">
    <name type="scientific">Apostasia shenzhenica</name>
    <dbReference type="NCBI Taxonomy" id="1088818"/>
    <lineage>
        <taxon>Eukaryota</taxon>
        <taxon>Viridiplantae</taxon>
        <taxon>Streptophyta</taxon>
        <taxon>Embryophyta</taxon>
        <taxon>Tracheophyta</taxon>
        <taxon>Spermatophyta</taxon>
        <taxon>Magnoliopsida</taxon>
        <taxon>Liliopsida</taxon>
        <taxon>Asparagales</taxon>
        <taxon>Orchidaceae</taxon>
        <taxon>Apostasioideae</taxon>
        <taxon>Apostasia</taxon>
    </lineage>
</organism>
<evidence type="ECO:0000313" key="4">
    <source>
        <dbReference type="Proteomes" id="UP000236161"/>
    </source>
</evidence>
<keyword evidence="2" id="KW-1133">Transmembrane helix</keyword>
<proteinExistence type="predicted"/>
<dbReference type="STRING" id="1088818.A0A2I0ANC1"/>
<gene>
    <name evidence="3" type="ORF">AXF42_Ash002364</name>
</gene>
<feature type="region of interest" description="Disordered" evidence="1">
    <location>
        <begin position="1"/>
        <end position="33"/>
    </location>
</feature>
<dbReference type="EMBL" id="KZ451969">
    <property type="protein sequence ID" value="PKA57060.1"/>
    <property type="molecule type" value="Genomic_DNA"/>
</dbReference>
<evidence type="ECO:0000256" key="2">
    <source>
        <dbReference type="SAM" id="Phobius"/>
    </source>
</evidence>
<keyword evidence="4" id="KW-1185">Reference proteome</keyword>
<dbReference type="GO" id="GO:0009535">
    <property type="term" value="C:chloroplast thylakoid membrane"/>
    <property type="evidence" value="ECO:0007669"/>
    <property type="project" value="TreeGrafter"/>
</dbReference>
<evidence type="ECO:0000256" key="1">
    <source>
        <dbReference type="SAM" id="MobiDB-lite"/>
    </source>
</evidence>